<dbReference type="GO" id="GO:0032934">
    <property type="term" value="F:sterol binding"/>
    <property type="evidence" value="ECO:0007669"/>
    <property type="project" value="TreeGrafter"/>
</dbReference>
<dbReference type="GO" id="GO:0005794">
    <property type="term" value="C:Golgi apparatus"/>
    <property type="evidence" value="ECO:0007669"/>
    <property type="project" value="TreeGrafter"/>
</dbReference>
<evidence type="ECO:0000256" key="6">
    <source>
        <dbReference type="SAM" id="MobiDB-lite"/>
    </source>
</evidence>
<evidence type="ECO:0000256" key="3">
    <source>
        <dbReference type="ARBA" id="ARBA00023121"/>
    </source>
</evidence>
<sequence>MMEGPLSKWTNVVRGWQYRWFVLDDDVGLLSYYTSKEKMSRGVRRGCVRLKGATIGIDDEDDSTFTITVDQKMFHFQARDSDERERWIHHLEQTILRHTMSAQRTARSFYSKRDEFEKKLAEADTYLQVLIDQVESLEGRINMCEDERTRMKCIQIRDAAESMIDSIKQGIVLLQITKVSESTSVLPVPRPTAAVSSESLIGGSTAGGIEAKKDATQLSQSSDDIQQKTADVIDGDLTTSDSQQLSTSLPNLNSPQAASVLETTELDKGPSHHLKLEMGNDMVRGAVKSGRKLTKAGRKSGEQVPSMSYSSSEEEEDDFFDASETVSKVKPEEPGGSGSEAKATPPIVAGKDNYFDELYDCQDEEDLEMNAHSSIVTHLLSQVRIGMDLTKIVLPTFILERRSLLEMFADFLAHPDLFVGIAEKKTPRDRMIQLVRWYLSTFHASRRSQIAKKPYNPIIGETFRCSYDLPDMTDKKDEKISGPLPWSTENCVSFIAEQVSHHPPISAFYAEHFKNRISIDGYVWTKSKFLGLSVGVYMVGQSVLSVADYGEEYIMTFPNAYGRSILTVPWIELGGKIEITCAKTGYHATVDFLTKPFYGGKKNQIVAEVFAPKEKKSFLTIKGEWNGEMYAKFDDSTTQELFIDTKTMPVVKKKVLPIDDQDEFESRRLWKDVTRCLKDKDVQEATKYKLTLETRQRAEEKDRKEKKVKWQTKCFHEEGEHWVYHAPLVKRLNLS</sequence>
<evidence type="ECO:0000256" key="5">
    <source>
        <dbReference type="RuleBase" id="RU003845"/>
    </source>
</evidence>
<dbReference type="FunFam" id="2.40.160.120:FF:000014">
    <property type="entry name" value="Oxysterol-binding protein"/>
    <property type="match status" value="1"/>
</dbReference>
<dbReference type="Gene3D" id="2.40.160.120">
    <property type="match status" value="1"/>
</dbReference>
<dbReference type="PROSITE" id="PS01013">
    <property type="entry name" value="OSBP"/>
    <property type="match status" value="1"/>
</dbReference>
<dbReference type="Proteomes" id="UP001209878">
    <property type="component" value="Unassembled WGS sequence"/>
</dbReference>
<proteinExistence type="inferred from homology"/>
<dbReference type="SUPFAM" id="SSF50729">
    <property type="entry name" value="PH domain-like"/>
    <property type="match status" value="1"/>
</dbReference>
<dbReference type="AlphaFoldDB" id="A0AAD9N9A2"/>
<reference evidence="8" key="1">
    <citation type="journal article" date="2023" name="Mol. Biol. Evol.">
        <title>Third-Generation Sequencing Reveals the Adaptive Role of the Epigenome in Three Deep-Sea Polychaetes.</title>
        <authorList>
            <person name="Perez M."/>
            <person name="Aroh O."/>
            <person name="Sun Y."/>
            <person name="Lan Y."/>
            <person name="Juniper S.K."/>
            <person name="Young C.R."/>
            <person name="Angers B."/>
            <person name="Qian P.Y."/>
        </authorList>
    </citation>
    <scope>NUCLEOTIDE SEQUENCE</scope>
    <source>
        <strain evidence="8">R07B-5</strain>
    </source>
</reference>
<keyword evidence="9" id="KW-1185">Reference proteome</keyword>
<dbReference type="SMART" id="SM00233">
    <property type="entry name" value="PH"/>
    <property type="match status" value="1"/>
</dbReference>
<evidence type="ECO:0000256" key="4">
    <source>
        <dbReference type="RuleBase" id="RU003844"/>
    </source>
</evidence>
<dbReference type="EMBL" id="JAODUO010001558">
    <property type="protein sequence ID" value="KAK2161827.1"/>
    <property type="molecule type" value="Genomic_DNA"/>
</dbReference>
<evidence type="ECO:0000256" key="2">
    <source>
        <dbReference type="ARBA" id="ARBA00023055"/>
    </source>
</evidence>
<feature type="domain" description="PH" evidence="7">
    <location>
        <begin position="1"/>
        <end position="96"/>
    </location>
</feature>
<accession>A0AAD9N9A2</accession>
<feature type="region of interest" description="Disordered" evidence="6">
    <location>
        <begin position="289"/>
        <end position="322"/>
    </location>
</feature>
<dbReference type="InterPro" id="IPR001849">
    <property type="entry name" value="PH_domain"/>
</dbReference>
<dbReference type="FunFam" id="3.30.70.3490:FF:000001">
    <property type="entry name" value="Oxysterol-binding protein"/>
    <property type="match status" value="1"/>
</dbReference>
<dbReference type="FunFam" id="1.10.287.2720:FF:000001">
    <property type="entry name" value="Oxysterol-binding OBPalpha"/>
    <property type="match status" value="1"/>
</dbReference>
<name>A0AAD9N9A2_RIDPI</name>
<dbReference type="PANTHER" id="PTHR10972">
    <property type="entry name" value="OXYSTEROL-BINDING PROTEIN-RELATED"/>
    <property type="match status" value="1"/>
</dbReference>
<feature type="region of interest" description="Disordered" evidence="6">
    <location>
        <begin position="327"/>
        <end position="346"/>
    </location>
</feature>
<dbReference type="InterPro" id="IPR037239">
    <property type="entry name" value="OSBP_sf"/>
</dbReference>
<protein>
    <recommendedName>
        <fullName evidence="5">Oxysterol-binding protein</fullName>
    </recommendedName>
</protein>
<dbReference type="GO" id="GO:0006869">
    <property type="term" value="P:lipid transport"/>
    <property type="evidence" value="ECO:0007669"/>
    <property type="project" value="UniProtKB-KW"/>
</dbReference>
<dbReference type="PROSITE" id="PS50003">
    <property type="entry name" value="PH_DOMAIN"/>
    <property type="match status" value="1"/>
</dbReference>
<comment type="similarity">
    <text evidence="4">Belongs to the OSBP family.</text>
</comment>
<feature type="compositionally biased region" description="Acidic residues" evidence="6">
    <location>
        <begin position="312"/>
        <end position="321"/>
    </location>
</feature>
<dbReference type="PANTHER" id="PTHR10972:SF200">
    <property type="entry name" value="OXYSTEROL-BINDING PROTEIN-RELATED PROTEIN 9"/>
    <property type="match status" value="1"/>
</dbReference>
<dbReference type="SUPFAM" id="SSF144000">
    <property type="entry name" value="Oxysterol-binding protein-like"/>
    <property type="match status" value="1"/>
</dbReference>
<feature type="compositionally biased region" description="Basic residues" evidence="6">
    <location>
        <begin position="289"/>
        <end position="298"/>
    </location>
</feature>
<dbReference type="Pfam" id="PF00169">
    <property type="entry name" value="PH"/>
    <property type="match status" value="1"/>
</dbReference>
<evidence type="ECO:0000313" key="8">
    <source>
        <dbReference type="EMBL" id="KAK2161827.1"/>
    </source>
</evidence>
<evidence type="ECO:0000259" key="7">
    <source>
        <dbReference type="PROSITE" id="PS50003"/>
    </source>
</evidence>
<dbReference type="Gene3D" id="2.30.29.30">
    <property type="entry name" value="Pleckstrin-homology domain (PH domain)/Phosphotyrosine-binding domain (PTB)"/>
    <property type="match status" value="1"/>
</dbReference>
<gene>
    <name evidence="8" type="ORF">NP493_1555g00006</name>
</gene>
<dbReference type="Pfam" id="PF01237">
    <property type="entry name" value="Oxysterol_BP"/>
    <property type="match status" value="1"/>
</dbReference>
<keyword evidence="1 5" id="KW-0813">Transport</keyword>
<keyword evidence="2 5" id="KW-0445">Lipid transport</keyword>
<evidence type="ECO:0000256" key="1">
    <source>
        <dbReference type="ARBA" id="ARBA00022448"/>
    </source>
</evidence>
<dbReference type="CDD" id="cd13290">
    <property type="entry name" value="PH_ORP9"/>
    <property type="match status" value="1"/>
</dbReference>
<evidence type="ECO:0000313" key="9">
    <source>
        <dbReference type="Proteomes" id="UP001209878"/>
    </source>
</evidence>
<dbReference type="GO" id="GO:0016020">
    <property type="term" value="C:membrane"/>
    <property type="evidence" value="ECO:0007669"/>
    <property type="project" value="TreeGrafter"/>
</dbReference>
<dbReference type="InterPro" id="IPR000648">
    <property type="entry name" value="Oxysterol-bd"/>
</dbReference>
<dbReference type="InterPro" id="IPR018494">
    <property type="entry name" value="Oxysterol-bd_CS"/>
</dbReference>
<comment type="caution">
    <text evidence="8">The sequence shown here is derived from an EMBL/GenBank/DDBJ whole genome shotgun (WGS) entry which is preliminary data.</text>
</comment>
<dbReference type="GO" id="GO:0005829">
    <property type="term" value="C:cytosol"/>
    <property type="evidence" value="ECO:0007669"/>
    <property type="project" value="TreeGrafter"/>
</dbReference>
<keyword evidence="3" id="KW-0446">Lipid-binding</keyword>
<dbReference type="Gene3D" id="1.10.287.2720">
    <property type="match status" value="1"/>
</dbReference>
<dbReference type="InterPro" id="IPR011993">
    <property type="entry name" value="PH-like_dom_sf"/>
</dbReference>
<dbReference type="FunFam" id="2.30.29.30:FF:000089">
    <property type="entry name" value="Oxysterol-binding protein"/>
    <property type="match status" value="1"/>
</dbReference>
<organism evidence="8 9">
    <name type="scientific">Ridgeia piscesae</name>
    <name type="common">Tubeworm</name>
    <dbReference type="NCBI Taxonomy" id="27915"/>
    <lineage>
        <taxon>Eukaryota</taxon>
        <taxon>Metazoa</taxon>
        <taxon>Spiralia</taxon>
        <taxon>Lophotrochozoa</taxon>
        <taxon>Annelida</taxon>
        <taxon>Polychaeta</taxon>
        <taxon>Sedentaria</taxon>
        <taxon>Canalipalpata</taxon>
        <taxon>Sabellida</taxon>
        <taxon>Siboglinidae</taxon>
        <taxon>Ridgeia</taxon>
    </lineage>
</organism>
<dbReference type="Gene3D" id="3.30.70.3490">
    <property type="match status" value="1"/>
</dbReference>